<comment type="caution">
    <text evidence="4">The sequence shown here is derived from an EMBL/GenBank/DDBJ whole genome shotgun (WGS) entry which is preliminary data.</text>
</comment>
<feature type="region of interest" description="Disordered" evidence="1">
    <location>
        <begin position="90"/>
        <end position="117"/>
    </location>
</feature>
<feature type="transmembrane region" description="Helical" evidence="2">
    <location>
        <begin position="916"/>
        <end position="934"/>
    </location>
</feature>
<evidence type="ECO:0000313" key="5">
    <source>
        <dbReference type="Proteomes" id="UP001286456"/>
    </source>
</evidence>
<organism evidence="4 5">
    <name type="scientific">Cercophora scortea</name>
    <dbReference type="NCBI Taxonomy" id="314031"/>
    <lineage>
        <taxon>Eukaryota</taxon>
        <taxon>Fungi</taxon>
        <taxon>Dikarya</taxon>
        <taxon>Ascomycota</taxon>
        <taxon>Pezizomycotina</taxon>
        <taxon>Sordariomycetes</taxon>
        <taxon>Sordariomycetidae</taxon>
        <taxon>Sordariales</taxon>
        <taxon>Lasiosphaeriaceae</taxon>
        <taxon>Cercophora</taxon>
    </lineage>
</organism>
<evidence type="ECO:0000313" key="4">
    <source>
        <dbReference type="EMBL" id="KAK3319709.1"/>
    </source>
</evidence>
<evidence type="ECO:0000256" key="2">
    <source>
        <dbReference type="SAM" id="Phobius"/>
    </source>
</evidence>
<feature type="transmembrane region" description="Helical" evidence="2">
    <location>
        <begin position="825"/>
        <end position="845"/>
    </location>
</feature>
<accession>A0AAE0I7H0</accession>
<keyword evidence="2" id="KW-1133">Transmembrane helix</keyword>
<reference evidence="4" key="2">
    <citation type="submission" date="2023-06" db="EMBL/GenBank/DDBJ databases">
        <authorList>
            <consortium name="Lawrence Berkeley National Laboratory"/>
            <person name="Haridas S."/>
            <person name="Hensen N."/>
            <person name="Bonometti L."/>
            <person name="Westerberg I."/>
            <person name="Brannstrom I.O."/>
            <person name="Guillou S."/>
            <person name="Cros-Aarteil S."/>
            <person name="Calhoun S."/>
            <person name="Kuo A."/>
            <person name="Mondo S."/>
            <person name="Pangilinan J."/>
            <person name="Riley R."/>
            <person name="Labutti K."/>
            <person name="Andreopoulos B."/>
            <person name="Lipzen A."/>
            <person name="Chen C."/>
            <person name="Yanf M."/>
            <person name="Daum C."/>
            <person name="Ng V."/>
            <person name="Clum A."/>
            <person name="Steindorff A."/>
            <person name="Ohm R."/>
            <person name="Martin F."/>
            <person name="Silar P."/>
            <person name="Natvig D."/>
            <person name="Lalanne C."/>
            <person name="Gautier V."/>
            <person name="Ament-Velasquez S.L."/>
            <person name="Kruys A."/>
            <person name="Hutchinson M.I."/>
            <person name="Powell A.J."/>
            <person name="Barry K."/>
            <person name="Miller A.N."/>
            <person name="Grigoriev I.V."/>
            <person name="Debuchy R."/>
            <person name="Gladieux P."/>
            <person name="Thoren M.H."/>
            <person name="Johannesson H."/>
        </authorList>
    </citation>
    <scope>NUCLEOTIDE SEQUENCE</scope>
    <source>
        <strain evidence="4">SMH4131-1</strain>
    </source>
</reference>
<protein>
    <recommendedName>
        <fullName evidence="3">Heterokaryon incompatibility domain-containing protein</fullName>
    </recommendedName>
</protein>
<proteinExistence type="predicted"/>
<reference evidence="4" key="1">
    <citation type="journal article" date="2023" name="Mol. Phylogenet. Evol.">
        <title>Genome-scale phylogeny and comparative genomics of the fungal order Sordariales.</title>
        <authorList>
            <person name="Hensen N."/>
            <person name="Bonometti L."/>
            <person name="Westerberg I."/>
            <person name="Brannstrom I.O."/>
            <person name="Guillou S."/>
            <person name="Cros-Aarteil S."/>
            <person name="Calhoun S."/>
            <person name="Haridas S."/>
            <person name="Kuo A."/>
            <person name="Mondo S."/>
            <person name="Pangilinan J."/>
            <person name="Riley R."/>
            <person name="LaButti K."/>
            <person name="Andreopoulos B."/>
            <person name="Lipzen A."/>
            <person name="Chen C."/>
            <person name="Yan M."/>
            <person name="Daum C."/>
            <person name="Ng V."/>
            <person name="Clum A."/>
            <person name="Steindorff A."/>
            <person name="Ohm R.A."/>
            <person name="Martin F."/>
            <person name="Silar P."/>
            <person name="Natvig D.O."/>
            <person name="Lalanne C."/>
            <person name="Gautier V."/>
            <person name="Ament-Velasquez S.L."/>
            <person name="Kruys A."/>
            <person name="Hutchinson M.I."/>
            <person name="Powell A.J."/>
            <person name="Barry K."/>
            <person name="Miller A.N."/>
            <person name="Grigoriev I.V."/>
            <person name="Debuchy R."/>
            <person name="Gladieux P."/>
            <person name="Hiltunen Thoren M."/>
            <person name="Johannesson H."/>
        </authorList>
    </citation>
    <scope>NUCLEOTIDE SEQUENCE</scope>
    <source>
        <strain evidence="4">SMH4131-1</strain>
    </source>
</reference>
<dbReference type="PANTHER" id="PTHR39596">
    <property type="match status" value="1"/>
</dbReference>
<sequence>MDHLLYPQSDSLPPLDIPFLPEAERAHEAADFPDFASHQGWFDGQGRWRTLIENYCTLDAVNVVAGYAQAWLYFELLDTFLQTNVPRETFKKPSRRRRTHDEANAQPTTPRLSSEPLPGLLDNWRAEMLALGPPQSIWRSSSKPARSGEMLKFVHQMDEYLLIAYSQAEVLDHIPSPAGCHLPPVVASIKALIGSLRTALRTPRLMLNMPDYPSFIPGASALRGRLLAAGYCPSRIEVLFSTYPTAALYYFSGLRSQDASGKPHTHCTPTSCAVVHVDMDTYRTRHADDCAVLSMYSNDPVCRHLGPDPDTLRTMIESGGIPIACLAVDRHGELQLTIRPRTSIPSYIAISHVWSDGLGNPTATTLPRCQLRRLYEQLRAVPQEPSWARAYLSDGLNPLSDIRPGWNPRPPGSSPTYFWIDTLCIPPSDKRLRQKAIGSMGEVYAGAESVLVLDAGLQTITHQSLPAYETSARIAVSAWMTRCWTYQEAVLARRMFFQFADGVFDVMTAYWTGPLTQSARLDAGRVWRDHDETALRQLFTWFDVLPTLIETDDPGGYKMREAAHVNFMNIWNALAERHTTKSGDRVLNLAVLSYMFIADMFKLKEEERLESVVAAQEYIPLTMFVTPGTYSVENYGGKILWQPPAPGGFKLTRLLGWAKISPVGFTFNPADENCLGVDGAHPRFVLVQEPIPSGTRTLQVKVEGEGTLFIHQDDSLAEPERDDESQRTCFLVEGSTGGGLSKFSRLNGAKFHVIDTNSSKLTLRLVGPITGSTHSMFEADSALRSTTSVHGTLLDPVTTVFISYGKSLPTPPKKSHPNHFNHFPAVRFTLAVACAVVWYLMLYLWTWTDTPAQLDDQAPWIDGIGLTRLVLGACEGLYRFAGRGAAERARWIASHNRWDQRDDAVGWKWKAVGRGVMVLAVVVGAVLCGVGFVVEGGNVAGWVGSSMLGEVGLRVGGEAGWERLEGSEAARESRVFLWLRENF</sequence>
<dbReference type="PANTHER" id="PTHR39596:SF2">
    <property type="entry name" value="HET DOMAIN PROTEIN (AFU_ORTHOLOGUE AFUA_1G17550)-RELATED"/>
    <property type="match status" value="1"/>
</dbReference>
<gene>
    <name evidence="4" type="ORF">B0T19DRAFT_404277</name>
</gene>
<dbReference type="Pfam" id="PF06985">
    <property type="entry name" value="HET"/>
    <property type="match status" value="1"/>
</dbReference>
<evidence type="ECO:0000259" key="3">
    <source>
        <dbReference type="Pfam" id="PF06985"/>
    </source>
</evidence>
<dbReference type="AlphaFoldDB" id="A0AAE0I7H0"/>
<keyword evidence="5" id="KW-1185">Reference proteome</keyword>
<name>A0AAE0I7H0_9PEZI</name>
<keyword evidence="2" id="KW-0472">Membrane</keyword>
<evidence type="ECO:0000256" key="1">
    <source>
        <dbReference type="SAM" id="MobiDB-lite"/>
    </source>
</evidence>
<dbReference type="InterPro" id="IPR010730">
    <property type="entry name" value="HET"/>
</dbReference>
<feature type="domain" description="Heterokaryon incompatibility" evidence="3">
    <location>
        <begin position="347"/>
        <end position="454"/>
    </location>
</feature>
<dbReference type="EMBL" id="JAUEPO010000006">
    <property type="protein sequence ID" value="KAK3319709.1"/>
    <property type="molecule type" value="Genomic_DNA"/>
</dbReference>
<dbReference type="Proteomes" id="UP001286456">
    <property type="component" value="Unassembled WGS sequence"/>
</dbReference>
<keyword evidence="2" id="KW-0812">Transmembrane</keyword>